<accession>A0A9D4CYI9</accession>
<evidence type="ECO:0000313" key="1">
    <source>
        <dbReference type="EMBL" id="KAH3734526.1"/>
    </source>
</evidence>
<comment type="caution">
    <text evidence="1">The sequence shown here is derived from an EMBL/GenBank/DDBJ whole genome shotgun (WGS) entry which is preliminary data.</text>
</comment>
<reference evidence="1" key="2">
    <citation type="submission" date="2020-11" db="EMBL/GenBank/DDBJ databases">
        <authorList>
            <person name="McCartney M.A."/>
            <person name="Auch B."/>
            <person name="Kono T."/>
            <person name="Mallez S."/>
            <person name="Becker A."/>
            <person name="Gohl D.M."/>
            <person name="Silverstein K.A.T."/>
            <person name="Koren S."/>
            <person name="Bechman K.B."/>
            <person name="Herman A."/>
            <person name="Abrahante J.E."/>
            <person name="Garbe J."/>
        </authorList>
    </citation>
    <scope>NUCLEOTIDE SEQUENCE</scope>
    <source>
        <strain evidence="1">Duluth1</strain>
        <tissue evidence="1">Whole animal</tissue>
    </source>
</reference>
<proteinExistence type="predicted"/>
<sequence>MFRTISLHKEKLKSAVRRGVRLTRLELDTPTILKKFKDDLGFKLASELFEEQPEISQGNTENFLLVLLDNVETDSFWFLGRYINAPQDLG</sequence>
<organism evidence="1 2">
    <name type="scientific">Dreissena polymorpha</name>
    <name type="common">Zebra mussel</name>
    <name type="synonym">Mytilus polymorpha</name>
    <dbReference type="NCBI Taxonomy" id="45954"/>
    <lineage>
        <taxon>Eukaryota</taxon>
        <taxon>Metazoa</taxon>
        <taxon>Spiralia</taxon>
        <taxon>Lophotrochozoa</taxon>
        <taxon>Mollusca</taxon>
        <taxon>Bivalvia</taxon>
        <taxon>Autobranchia</taxon>
        <taxon>Heteroconchia</taxon>
        <taxon>Euheterodonta</taxon>
        <taxon>Imparidentia</taxon>
        <taxon>Neoheterodontei</taxon>
        <taxon>Myida</taxon>
        <taxon>Dreissenoidea</taxon>
        <taxon>Dreissenidae</taxon>
        <taxon>Dreissena</taxon>
    </lineage>
</organism>
<evidence type="ECO:0000313" key="2">
    <source>
        <dbReference type="Proteomes" id="UP000828390"/>
    </source>
</evidence>
<dbReference type="EMBL" id="JAIWYP010000011">
    <property type="protein sequence ID" value="KAH3734526.1"/>
    <property type="molecule type" value="Genomic_DNA"/>
</dbReference>
<protein>
    <submittedName>
        <fullName evidence="1">Uncharacterized protein</fullName>
    </submittedName>
</protein>
<gene>
    <name evidence="1" type="ORF">DPMN_040965</name>
</gene>
<reference evidence="1" key="1">
    <citation type="journal article" date="2019" name="bioRxiv">
        <title>The Genome of the Zebra Mussel, Dreissena polymorpha: A Resource for Invasive Species Research.</title>
        <authorList>
            <person name="McCartney M.A."/>
            <person name="Auch B."/>
            <person name="Kono T."/>
            <person name="Mallez S."/>
            <person name="Zhang Y."/>
            <person name="Obille A."/>
            <person name="Becker A."/>
            <person name="Abrahante J.E."/>
            <person name="Garbe J."/>
            <person name="Badalamenti J.P."/>
            <person name="Herman A."/>
            <person name="Mangelson H."/>
            <person name="Liachko I."/>
            <person name="Sullivan S."/>
            <person name="Sone E.D."/>
            <person name="Koren S."/>
            <person name="Silverstein K.A.T."/>
            <person name="Beckman K.B."/>
            <person name="Gohl D.M."/>
        </authorList>
    </citation>
    <scope>NUCLEOTIDE SEQUENCE</scope>
    <source>
        <strain evidence="1">Duluth1</strain>
        <tissue evidence="1">Whole animal</tissue>
    </source>
</reference>
<dbReference type="Proteomes" id="UP000828390">
    <property type="component" value="Unassembled WGS sequence"/>
</dbReference>
<dbReference type="AlphaFoldDB" id="A0A9D4CYI9"/>
<name>A0A9D4CYI9_DREPO</name>
<keyword evidence="2" id="KW-1185">Reference proteome</keyword>